<comment type="caution">
    <text evidence="2">The sequence shown here is derived from an EMBL/GenBank/DDBJ whole genome shotgun (WGS) entry which is preliminary data.</text>
</comment>
<organism evidence="2 3">
    <name type="scientific">Stutzerimonas marianensis</name>
    <dbReference type="NCBI Taxonomy" id="2929513"/>
    <lineage>
        <taxon>Bacteria</taxon>
        <taxon>Pseudomonadati</taxon>
        <taxon>Pseudomonadota</taxon>
        <taxon>Gammaproteobacteria</taxon>
        <taxon>Pseudomonadales</taxon>
        <taxon>Pseudomonadaceae</taxon>
        <taxon>Stutzerimonas</taxon>
    </lineage>
</organism>
<dbReference type="EMBL" id="JALGRD010000005">
    <property type="protein sequence ID" value="MCJ0973829.1"/>
    <property type="molecule type" value="Genomic_DNA"/>
</dbReference>
<evidence type="ECO:0000313" key="2">
    <source>
        <dbReference type="EMBL" id="MCJ0973829.1"/>
    </source>
</evidence>
<gene>
    <name evidence="2" type="ORF">MST27_10650</name>
</gene>
<keyword evidence="3" id="KW-1185">Reference proteome</keyword>
<proteinExistence type="predicted"/>
<accession>A0A9X1W5B8</accession>
<reference evidence="2" key="1">
    <citation type="submission" date="2022-03" db="EMBL/GenBank/DDBJ databases">
        <title>Pseudomonas marianensis sp. nov., a marine bacterium isolated from deep-sea sediments of the Mariana Trench.</title>
        <authorList>
            <person name="Wei Y."/>
        </authorList>
    </citation>
    <scope>NUCLEOTIDE SEQUENCE</scope>
    <source>
        <strain evidence="2">PS1</strain>
    </source>
</reference>
<sequence length="272" mass="30846">MAENTNKVPEINKTAFCCPHCSAYTTQHWSCLYSSPYPADNKTPNIPDQGLKKQFQDDRELKGEMKARLIEWIDRMSVGKPFIEIKEDSKYLRRELMNLNISECYNCNDIAIWVHDQLVWPNSKIDIQPNQDLPLHVKSLFEEAREIVALSPKGAAALLRLSIQHLCKELGESGKSIDKDIASLVAKGLNPLVQQALDVVRVIGNEAVHPGEIDLDDNRDTSLQLFNLINLICNQMITQPKEVKALYDRLPEKKLQGIDQRNRKAIEGEGSD</sequence>
<evidence type="ECO:0000313" key="3">
    <source>
        <dbReference type="Proteomes" id="UP001139682"/>
    </source>
</evidence>
<dbReference type="Pfam" id="PF13643">
    <property type="entry name" value="DUF4145"/>
    <property type="match status" value="1"/>
</dbReference>
<protein>
    <submittedName>
        <fullName evidence="2">DUF4145 domain-containing protein</fullName>
    </submittedName>
</protein>
<evidence type="ECO:0000259" key="1">
    <source>
        <dbReference type="Pfam" id="PF13643"/>
    </source>
</evidence>
<feature type="domain" description="DUF4145" evidence="1">
    <location>
        <begin position="142"/>
        <end position="220"/>
    </location>
</feature>
<dbReference type="Proteomes" id="UP001139682">
    <property type="component" value="Unassembled WGS sequence"/>
</dbReference>
<name>A0A9X1W5B8_9GAMM</name>
<dbReference type="AlphaFoldDB" id="A0A9X1W5B8"/>
<dbReference type="RefSeq" id="WP_243605949.1">
    <property type="nucleotide sequence ID" value="NZ_JALGRD010000005.1"/>
</dbReference>
<dbReference type="InterPro" id="IPR025285">
    <property type="entry name" value="DUF4145"/>
</dbReference>